<dbReference type="GO" id="GO:0016020">
    <property type="term" value="C:membrane"/>
    <property type="evidence" value="ECO:0007669"/>
    <property type="project" value="TreeGrafter"/>
</dbReference>
<dbReference type="eggNOG" id="COG0726">
    <property type="taxonomic scope" value="Bacteria"/>
</dbReference>
<dbReference type="GO" id="GO:0046872">
    <property type="term" value="F:metal ion binding"/>
    <property type="evidence" value="ECO:0007669"/>
    <property type="project" value="UniProtKB-KW"/>
</dbReference>
<sequence>MVIHKVPSSIQAVFPKREWKIPAEGKTVFLTFDDGPVPGATDFVLNELAKRNQQATFFVVGDNVRKHADLAKAVIQSAHQIGNHTYHHLKGWKTDLETYLNDVDRCDQILAEKLGLETKLFRPPYGQLRPSQAKELLQSKRVIMWDVLSGDYDFDLNDEQVLKGSTEKMDAGSIVVFHDQEKTKERLTRVLPTFLDYLVDRGWKTELL</sequence>
<accession>A0A0P7XKJ5</accession>
<dbReference type="SUPFAM" id="SSF88713">
    <property type="entry name" value="Glycoside hydrolase/deacetylase"/>
    <property type="match status" value="1"/>
</dbReference>
<gene>
    <name evidence="4" type="ORF">HLUCCX10_07160</name>
</gene>
<dbReference type="InterPro" id="IPR002509">
    <property type="entry name" value="NODB_dom"/>
</dbReference>
<dbReference type="PROSITE" id="PS51677">
    <property type="entry name" value="NODB"/>
    <property type="match status" value="1"/>
</dbReference>
<keyword evidence="4" id="KW-0624">Polysaccharide degradation</keyword>
<dbReference type="AlphaFoldDB" id="A0A0P7XKJ5"/>
<dbReference type="OrthoDB" id="9812065at2"/>
<protein>
    <submittedName>
        <fullName evidence="4">Putative xylanase/chitin deacetylase</fullName>
    </submittedName>
</protein>
<proteinExistence type="predicted"/>
<dbReference type="STRING" id="1305737.GCA_000526355_02168"/>
<evidence type="ECO:0000256" key="1">
    <source>
        <dbReference type="ARBA" id="ARBA00022723"/>
    </source>
</evidence>
<keyword evidence="2 4" id="KW-0378">Hydrolase</keyword>
<evidence type="ECO:0000256" key="2">
    <source>
        <dbReference type="ARBA" id="ARBA00022801"/>
    </source>
</evidence>
<dbReference type="EMBL" id="LJXT01000034">
    <property type="protein sequence ID" value="KPQ17063.1"/>
    <property type="molecule type" value="Genomic_DNA"/>
</dbReference>
<dbReference type="Proteomes" id="UP000050421">
    <property type="component" value="Unassembled WGS sequence"/>
</dbReference>
<keyword evidence="4" id="KW-0858">Xylan degradation</keyword>
<dbReference type="Gene3D" id="3.20.20.370">
    <property type="entry name" value="Glycoside hydrolase/deacetylase"/>
    <property type="match status" value="1"/>
</dbReference>
<keyword evidence="4" id="KW-0119">Carbohydrate metabolism</keyword>
<dbReference type="CDD" id="cd10917">
    <property type="entry name" value="CE4_NodB_like_6s_7s"/>
    <property type="match status" value="1"/>
</dbReference>
<dbReference type="GO" id="GO:0045493">
    <property type="term" value="P:xylan catabolic process"/>
    <property type="evidence" value="ECO:0007669"/>
    <property type="project" value="UniProtKB-KW"/>
</dbReference>
<organism evidence="4 5">
    <name type="scientific">Algoriphagus marincola HL-49</name>
    <dbReference type="NCBI Taxonomy" id="1305737"/>
    <lineage>
        <taxon>Bacteria</taxon>
        <taxon>Pseudomonadati</taxon>
        <taxon>Bacteroidota</taxon>
        <taxon>Cytophagia</taxon>
        <taxon>Cytophagales</taxon>
        <taxon>Cyclobacteriaceae</taxon>
        <taxon>Algoriphagus</taxon>
    </lineage>
</organism>
<dbReference type="GO" id="GO:0016810">
    <property type="term" value="F:hydrolase activity, acting on carbon-nitrogen (but not peptide) bonds"/>
    <property type="evidence" value="ECO:0007669"/>
    <property type="project" value="InterPro"/>
</dbReference>
<name>A0A0P7XKJ5_9BACT</name>
<dbReference type="GO" id="GO:0016798">
    <property type="term" value="F:hydrolase activity, acting on glycosyl bonds"/>
    <property type="evidence" value="ECO:0007669"/>
    <property type="project" value="UniProtKB-KW"/>
</dbReference>
<evidence type="ECO:0000313" key="4">
    <source>
        <dbReference type="EMBL" id="KPQ17063.1"/>
    </source>
</evidence>
<dbReference type="PANTHER" id="PTHR10587">
    <property type="entry name" value="GLYCOSYL TRANSFERASE-RELATED"/>
    <property type="match status" value="1"/>
</dbReference>
<dbReference type="InterPro" id="IPR050248">
    <property type="entry name" value="Polysacc_deacetylase_ArnD"/>
</dbReference>
<feature type="domain" description="NodB homology" evidence="3">
    <location>
        <begin position="26"/>
        <end position="206"/>
    </location>
</feature>
<dbReference type="Pfam" id="PF01522">
    <property type="entry name" value="Polysacc_deac_1"/>
    <property type="match status" value="1"/>
</dbReference>
<reference evidence="4 5" key="1">
    <citation type="submission" date="2015-09" db="EMBL/GenBank/DDBJ databases">
        <title>Identification and resolution of microdiversity through metagenomic sequencing of parallel consortia.</title>
        <authorList>
            <person name="Nelson W.C."/>
            <person name="Romine M.F."/>
            <person name="Lindemann S.R."/>
        </authorList>
    </citation>
    <scope>NUCLEOTIDE SEQUENCE [LARGE SCALE GENOMIC DNA]</scope>
    <source>
        <strain evidence="4">HL-49</strain>
    </source>
</reference>
<dbReference type="InterPro" id="IPR011330">
    <property type="entry name" value="Glyco_hydro/deAcase_b/a-brl"/>
</dbReference>
<evidence type="ECO:0000259" key="3">
    <source>
        <dbReference type="PROSITE" id="PS51677"/>
    </source>
</evidence>
<dbReference type="PATRIC" id="fig|1305737.6.peg.2075"/>
<keyword evidence="1" id="KW-0479">Metal-binding</keyword>
<comment type="caution">
    <text evidence="4">The sequence shown here is derived from an EMBL/GenBank/DDBJ whole genome shotgun (WGS) entry which is preliminary data.</text>
</comment>
<evidence type="ECO:0000313" key="5">
    <source>
        <dbReference type="Proteomes" id="UP000050421"/>
    </source>
</evidence>
<keyword evidence="4" id="KW-0326">Glycosidase</keyword>
<dbReference type="PANTHER" id="PTHR10587:SF133">
    <property type="entry name" value="CHITIN DEACETYLASE 1-RELATED"/>
    <property type="match status" value="1"/>
</dbReference>